<accession>A0A6A4PTM2</accession>
<dbReference type="Pfam" id="PF02519">
    <property type="entry name" value="Auxin_inducible"/>
    <property type="match status" value="1"/>
</dbReference>
<name>A0A6A4PTM2_LUPAL</name>
<dbReference type="EMBL" id="WOCE01000011">
    <property type="protein sequence ID" value="KAE9604646.1"/>
    <property type="molecule type" value="Genomic_DNA"/>
</dbReference>
<reference evidence="3" key="1">
    <citation type="journal article" date="2020" name="Nat. Commun.">
        <title>Genome sequence of the cluster root forming white lupin.</title>
        <authorList>
            <person name="Hufnagel B."/>
            <person name="Marques A."/>
            <person name="Soriano A."/>
            <person name="Marques L."/>
            <person name="Divol F."/>
            <person name="Doumas P."/>
            <person name="Sallet E."/>
            <person name="Mancinotti D."/>
            <person name="Carrere S."/>
            <person name="Marande W."/>
            <person name="Arribat S."/>
            <person name="Keller J."/>
            <person name="Huneau C."/>
            <person name="Blein T."/>
            <person name="Aime D."/>
            <person name="Laguerre M."/>
            <person name="Taylor J."/>
            <person name="Schubert V."/>
            <person name="Nelson M."/>
            <person name="Geu-Flores F."/>
            <person name="Crespi M."/>
            <person name="Gallardo-Guerrero K."/>
            <person name="Delaux P.-M."/>
            <person name="Salse J."/>
            <person name="Berges H."/>
            <person name="Guyot R."/>
            <person name="Gouzy J."/>
            <person name="Peret B."/>
        </authorList>
    </citation>
    <scope>NUCLEOTIDE SEQUENCE [LARGE SCALE GENOMIC DNA]</scope>
    <source>
        <strain evidence="3">cv. Amiga</strain>
    </source>
</reference>
<comment type="caution">
    <text evidence="2">The sequence shown here is derived from an EMBL/GenBank/DDBJ whole genome shotgun (WGS) entry which is preliminary data.</text>
</comment>
<keyword evidence="3" id="KW-1185">Reference proteome</keyword>
<evidence type="ECO:0000256" key="1">
    <source>
        <dbReference type="ARBA" id="ARBA00006974"/>
    </source>
</evidence>
<dbReference type="AlphaFoldDB" id="A0A6A4PTM2"/>
<proteinExistence type="inferred from homology"/>
<organism evidence="2 3">
    <name type="scientific">Lupinus albus</name>
    <name type="common">White lupine</name>
    <name type="synonym">Lupinus termis</name>
    <dbReference type="NCBI Taxonomy" id="3870"/>
    <lineage>
        <taxon>Eukaryota</taxon>
        <taxon>Viridiplantae</taxon>
        <taxon>Streptophyta</taxon>
        <taxon>Embryophyta</taxon>
        <taxon>Tracheophyta</taxon>
        <taxon>Spermatophyta</taxon>
        <taxon>Magnoliopsida</taxon>
        <taxon>eudicotyledons</taxon>
        <taxon>Gunneridae</taxon>
        <taxon>Pentapetalae</taxon>
        <taxon>rosids</taxon>
        <taxon>fabids</taxon>
        <taxon>Fabales</taxon>
        <taxon>Fabaceae</taxon>
        <taxon>Papilionoideae</taxon>
        <taxon>50 kb inversion clade</taxon>
        <taxon>genistoids sensu lato</taxon>
        <taxon>core genistoids</taxon>
        <taxon>Genisteae</taxon>
        <taxon>Lupinus</taxon>
    </lineage>
</organism>
<protein>
    <submittedName>
        <fullName evidence="2">Putative small auxin-up RNA</fullName>
    </submittedName>
</protein>
<dbReference type="Proteomes" id="UP000447434">
    <property type="component" value="Chromosome 11"/>
</dbReference>
<evidence type="ECO:0000313" key="3">
    <source>
        <dbReference type="Proteomes" id="UP000447434"/>
    </source>
</evidence>
<comment type="similarity">
    <text evidence="1">Belongs to the ARG7 family.</text>
</comment>
<sequence>MDKRVGKLSKLKSVLKRWNSFNNKHSHHSITTVDNDSSSSSPLTLDLRPVYVGKSRRRYLVSSDVFEHPF</sequence>
<dbReference type="GO" id="GO:0009733">
    <property type="term" value="P:response to auxin"/>
    <property type="evidence" value="ECO:0007669"/>
    <property type="project" value="InterPro"/>
</dbReference>
<evidence type="ECO:0000313" key="2">
    <source>
        <dbReference type="EMBL" id="KAE9604646.1"/>
    </source>
</evidence>
<gene>
    <name evidence="2" type="ORF">Lalb_Chr11g0074001</name>
</gene>
<dbReference type="InterPro" id="IPR003676">
    <property type="entry name" value="SAUR_fam"/>
</dbReference>